<dbReference type="GO" id="GO:0015074">
    <property type="term" value="P:DNA integration"/>
    <property type="evidence" value="ECO:0007669"/>
    <property type="project" value="InterPro"/>
</dbReference>
<name>C2CIF4_9FIRM</name>
<organism evidence="7 8">
    <name type="scientific">Anaerococcus tetradius ATCC 35098</name>
    <dbReference type="NCBI Taxonomy" id="525255"/>
    <lineage>
        <taxon>Bacteria</taxon>
        <taxon>Bacillati</taxon>
        <taxon>Bacillota</taxon>
        <taxon>Tissierellia</taxon>
        <taxon>Tissierellales</taxon>
        <taxon>Peptoniphilaceae</taxon>
        <taxon>Anaerococcus</taxon>
    </lineage>
</organism>
<reference evidence="7 8" key="1">
    <citation type="submission" date="2009-01" db="EMBL/GenBank/DDBJ databases">
        <authorList>
            <person name="Qin X."/>
            <person name="Bachman B."/>
            <person name="Battles P."/>
            <person name="Bell A."/>
            <person name="Bess C."/>
            <person name="Bickham C."/>
            <person name="Chaboub L."/>
            <person name="Chen D."/>
            <person name="Coyle M."/>
            <person name="Deiros D.R."/>
            <person name="Dinh H."/>
            <person name="Forbes L."/>
            <person name="Fowler G."/>
            <person name="Francisco L."/>
            <person name="Fu Q."/>
            <person name="Gubbala S."/>
            <person name="Hale W."/>
            <person name="Han Y."/>
            <person name="Hemphill L."/>
            <person name="Highlander S.K."/>
            <person name="Hirani K."/>
            <person name="Hogues M."/>
            <person name="Jackson L."/>
            <person name="Jakkamsetti A."/>
            <person name="Javaid M."/>
            <person name="Jiang H."/>
            <person name="Korchina V."/>
            <person name="Kovar C."/>
            <person name="Lara F."/>
            <person name="Lee S."/>
            <person name="Mata R."/>
            <person name="Mathew T."/>
            <person name="Moen C."/>
            <person name="Morales K."/>
            <person name="Munidasa M."/>
            <person name="Nazareth L."/>
            <person name="Ngo R."/>
            <person name="Nguyen L."/>
            <person name="Okwuonu G."/>
            <person name="Ongeri F."/>
            <person name="Patil S."/>
            <person name="Petrosino J."/>
            <person name="Pham C."/>
            <person name="Pham P."/>
            <person name="Pu L.-L."/>
            <person name="Puazo M."/>
            <person name="Raj R."/>
            <person name="Reid J."/>
            <person name="Rouhana J."/>
            <person name="Saada N."/>
            <person name="Shang Y."/>
            <person name="Simmons D."/>
            <person name="Thornton R."/>
            <person name="Warren J."/>
            <person name="Weissenberger G."/>
            <person name="Zhang J."/>
            <person name="Zhang L."/>
            <person name="Zhou C."/>
            <person name="Zhu D."/>
            <person name="Muzny D."/>
            <person name="Worley K."/>
            <person name="Gibbs R."/>
        </authorList>
    </citation>
    <scope>NUCLEOTIDE SEQUENCE [LARGE SCALE GENOMIC DNA]</scope>
    <source>
        <strain evidence="7 8">ATCC 35098</strain>
    </source>
</reference>
<evidence type="ECO:0000259" key="6">
    <source>
        <dbReference type="PROSITE" id="PS50994"/>
    </source>
</evidence>
<accession>C2CIF4</accession>
<dbReference type="NCBIfam" id="NF033563">
    <property type="entry name" value="transpos_IS30"/>
    <property type="match status" value="1"/>
</dbReference>
<evidence type="ECO:0000256" key="2">
    <source>
        <dbReference type="ARBA" id="ARBA00006363"/>
    </source>
</evidence>
<dbReference type="InterPro" id="IPR001584">
    <property type="entry name" value="Integrase_cat-core"/>
</dbReference>
<comment type="similarity">
    <text evidence="2">Belongs to the transposase IS30 family.</text>
</comment>
<dbReference type="SUPFAM" id="SSF46689">
    <property type="entry name" value="Homeodomain-like"/>
    <property type="match status" value="1"/>
</dbReference>
<dbReference type="AlphaFoldDB" id="C2CIF4"/>
<evidence type="ECO:0000256" key="1">
    <source>
        <dbReference type="ARBA" id="ARBA00002190"/>
    </source>
</evidence>
<dbReference type="GO" id="GO:0005829">
    <property type="term" value="C:cytosol"/>
    <property type="evidence" value="ECO:0007669"/>
    <property type="project" value="TreeGrafter"/>
</dbReference>
<evidence type="ECO:0000256" key="3">
    <source>
        <dbReference type="ARBA" id="ARBA00022578"/>
    </source>
</evidence>
<evidence type="ECO:0000313" key="7">
    <source>
        <dbReference type="EMBL" id="EEI82650.1"/>
    </source>
</evidence>
<dbReference type="InterPro" id="IPR051917">
    <property type="entry name" value="Transposase-Integrase"/>
</dbReference>
<dbReference type="Gene3D" id="1.10.10.60">
    <property type="entry name" value="Homeodomain-like"/>
    <property type="match status" value="1"/>
</dbReference>
<evidence type="ECO:0000313" key="8">
    <source>
        <dbReference type="Proteomes" id="UP000003744"/>
    </source>
</evidence>
<dbReference type="InterPro" id="IPR036397">
    <property type="entry name" value="RNaseH_sf"/>
</dbReference>
<dbReference type="Pfam" id="PF00665">
    <property type="entry name" value="rve"/>
    <property type="match status" value="1"/>
</dbReference>
<keyword evidence="5" id="KW-0233">DNA recombination</keyword>
<dbReference type="Pfam" id="PF13936">
    <property type="entry name" value="HTH_38"/>
    <property type="match status" value="1"/>
</dbReference>
<dbReference type="InterPro" id="IPR009057">
    <property type="entry name" value="Homeodomain-like_sf"/>
</dbReference>
<dbReference type="InterPro" id="IPR025246">
    <property type="entry name" value="IS30-like_HTH"/>
</dbReference>
<comment type="function">
    <text evidence="1">Required for the transposition of the insertion element.</text>
</comment>
<dbReference type="Proteomes" id="UP000003744">
    <property type="component" value="Unassembled WGS sequence"/>
</dbReference>
<dbReference type="EMBL" id="ACGC01000067">
    <property type="protein sequence ID" value="EEI82650.1"/>
    <property type="molecule type" value="Genomic_DNA"/>
</dbReference>
<keyword evidence="4" id="KW-0238">DNA-binding</keyword>
<dbReference type="eggNOG" id="COG2826">
    <property type="taxonomic scope" value="Bacteria"/>
</dbReference>
<sequence length="322" mass="37582">MLITTKTHTEVNMSYKHLTINERNKIEVLRKEGYSSRRIAKILGFHHSTISRELKRCDNDYEAVYAQKDKMEKSSSKGRKPKVDDNITKCISEKLHKKWSPEQIANTVCKDIVCFKTIYNWIYSGIIDFDISNLRRKGKSRKAKETRGKFNIGKSINKRPKEVKKRNTFGHWELDTVVSSRGKSKGCLATFVERKTRFYIALPMVDRSKNSMLGAIDKLIKSLPLEALKTFTSDRGKEFACYEEIEKRGIKFYFADAYSAWQRGSNENSNGLLREYYPKKTDLSKISINELIKNLMELNTRPRKCLEYQTPFNLFMHELSLI</sequence>
<dbReference type="GO" id="GO:0003677">
    <property type="term" value="F:DNA binding"/>
    <property type="evidence" value="ECO:0007669"/>
    <property type="project" value="UniProtKB-KW"/>
</dbReference>
<keyword evidence="3" id="KW-0815">Transposition</keyword>
<dbReference type="InterPro" id="IPR012337">
    <property type="entry name" value="RNaseH-like_sf"/>
</dbReference>
<protein>
    <submittedName>
        <fullName evidence="7">Integrase core domain protein</fullName>
    </submittedName>
</protein>
<dbReference type="PANTHER" id="PTHR10948:SF23">
    <property type="entry name" value="TRANSPOSASE INSI FOR INSERTION SEQUENCE ELEMENT IS30A-RELATED"/>
    <property type="match status" value="1"/>
</dbReference>
<dbReference type="PANTHER" id="PTHR10948">
    <property type="entry name" value="TRANSPOSASE"/>
    <property type="match status" value="1"/>
</dbReference>
<evidence type="ECO:0000256" key="4">
    <source>
        <dbReference type="ARBA" id="ARBA00023125"/>
    </source>
</evidence>
<dbReference type="SUPFAM" id="SSF53098">
    <property type="entry name" value="Ribonuclease H-like"/>
    <property type="match status" value="1"/>
</dbReference>
<dbReference type="Gene3D" id="3.30.420.10">
    <property type="entry name" value="Ribonuclease H-like superfamily/Ribonuclease H"/>
    <property type="match status" value="1"/>
</dbReference>
<feature type="domain" description="Integrase catalytic" evidence="6">
    <location>
        <begin position="156"/>
        <end position="319"/>
    </location>
</feature>
<dbReference type="HOGENOM" id="CLU_035706_0_2_9"/>
<dbReference type="PROSITE" id="PS01043">
    <property type="entry name" value="TRANSPOSASE_IS30"/>
    <property type="match status" value="1"/>
</dbReference>
<proteinExistence type="inferred from homology"/>
<comment type="caution">
    <text evidence="7">The sequence shown here is derived from an EMBL/GenBank/DDBJ whole genome shotgun (WGS) entry which is preliminary data.</text>
</comment>
<dbReference type="GO" id="GO:0006313">
    <property type="term" value="P:DNA transposition"/>
    <property type="evidence" value="ECO:0007669"/>
    <property type="project" value="InterPro"/>
</dbReference>
<gene>
    <name evidence="7" type="ORF">HMPREF0077_1264</name>
</gene>
<dbReference type="PROSITE" id="PS50994">
    <property type="entry name" value="INTEGRASE"/>
    <property type="match status" value="1"/>
</dbReference>
<dbReference type="GO" id="GO:0004803">
    <property type="term" value="F:transposase activity"/>
    <property type="evidence" value="ECO:0007669"/>
    <property type="project" value="InterPro"/>
</dbReference>
<evidence type="ECO:0000256" key="5">
    <source>
        <dbReference type="ARBA" id="ARBA00023172"/>
    </source>
</evidence>
<dbReference type="InterPro" id="IPR001598">
    <property type="entry name" value="Transposase_IS30_CS"/>
</dbReference>
<dbReference type="InterPro" id="IPR053392">
    <property type="entry name" value="Transposase_IS30-like"/>
</dbReference>